<keyword evidence="2" id="KW-1185">Reference proteome</keyword>
<dbReference type="GO" id="GO:0006412">
    <property type="term" value="P:translation"/>
    <property type="evidence" value="ECO:0007669"/>
    <property type="project" value="InterPro"/>
</dbReference>
<gene>
    <name evidence="1" type="ORF">M427DRAFT_135287</name>
</gene>
<protein>
    <recommendedName>
        <fullName evidence="3">Ribosomal protein</fullName>
    </recommendedName>
</protein>
<dbReference type="GO" id="GO:0003735">
    <property type="term" value="F:structural constituent of ribosome"/>
    <property type="evidence" value="ECO:0007669"/>
    <property type="project" value="InterPro"/>
</dbReference>
<evidence type="ECO:0008006" key="3">
    <source>
        <dbReference type="Google" id="ProtNLM"/>
    </source>
</evidence>
<organism evidence="1 2">
    <name type="scientific">Gonapodya prolifera (strain JEL478)</name>
    <name type="common">Monoblepharis prolifera</name>
    <dbReference type="NCBI Taxonomy" id="1344416"/>
    <lineage>
        <taxon>Eukaryota</taxon>
        <taxon>Fungi</taxon>
        <taxon>Fungi incertae sedis</taxon>
        <taxon>Chytridiomycota</taxon>
        <taxon>Chytridiomycota incertae sedis</taxon>
        <taxon>Monoblepharidomycetes</taxon>
        <taxon>Monoblepharidales</taxon>
        <taxon>Gonapodyaceae</taxon>
        <taxon>Gonapodya</taxon>
    </lineage>
</organism>
<accession>A0A139AE06</accession>
<dbReference type="PROSITE" id="PS51257">
    <property type="entry name" value="PROKAR_LIPOPROTEIN"/>
    <property type="match status" value="1"/>
</dbReference>
<name>A0A139AE06_GONPJ</name>
<dbReference type="SUPFAM" id="SSF57840">
    <property type="entry name" value="Ribosomal protein L36"/>
    <property type="match status" value="1"/>
</dbReference>
<evidence type="ECO:0000313" key="2">
    <source>
        <dbReference type="Proteomes" id="UP000070544"/>
    </source>
</evidence>
<dbReference type="InterPro" id="IPR035977">
    <property type="entry name" value="Ribosomal_bL36_sp"/>
</dbReference>
<dbReference type="GO" id="GO:0005840">
    <property type="term" value="C:ribosome"/>
    <property type="evidence" value="ECO:0007669"/>
    <property type="project" value="UniProtKB-KW"/>
</dbReference>
<evidence type="ECO:0000313" key="1">
    <source>
        <dbReference type="EMBL" id="KXS15052.1"/>
    </source>
</evidence>
<proteinExistence type="predicted"/>
<sequence>MRCERSLSGLVAALSLSCRRSAPAFLPPIHQSLTSTTVRSFSSISPITTISASRSALHPLQSSSFQYPCAVPALRNAPSSVDSTFLLGNQVRTKYHKARVVLKRHCPHCVVTTRKQYALVVCRAHPEHNQRATLQPMRARRWPAQSWTDRHAKSPADDYAKDFEALAKRKLEVLEWQNRVETERRTAAAAVRQGGDVDVHQREDSVVQGETEGTWISDTIADIPLAPSADEVSTESRRLLAGRVPAALVRYKSTKWKVEPPWKAGVRRVQIAKYERRVKKMEESAVESKGGSFVIQGGF</sequence>
<dbReference type="EMBL" id="KQ965764">
    <property type="protein sequence ID" value="KXS15052.1"/>
    <property type="molecule type" value="Genomic_DNA"/>
</dbReference>
<reference evidence="1 2" key="1">
    <citation type="journal article" date="2015" name="Genome Biol. Evol.">
        <title>Phylogenomic analyses indicate that early fungi evolved digesting cell walls of algal ancestors of land plants.</title>
        <authorList>
            <person name="Chang Y."/>
            <person name="Wang S."/>
            <person name="Sekimoto S."/>
            <person name="Aerts A.L."/>
            <person name="Choi C."/>
            <person name="Clum A."/>
            <person name="LaButti K.M."/>
            <person name="Lindquist E.A."/>
            <person name="Yee Ngan C."/>
            <person name="Ohm R.A."/>
            <person name="Salamov A.A."/>
            <person name="Grigoriev I.V."/>
            <person name="Spatafora J.W."/>
            <person name="Berbee M.L."/>
        </authorList>
    </citation>
    <scope>NUCLEOTIDE SEQUENCE [LARGE SCALE GENOMIC DNA]</scope>
    <source>
        <strain evidence="1 2">JEL478</strain>
    </source>
</reference>
<dbReference type="Proteomes" id="UP000070544">
    <property type="component" value="Unassembled WGS sequence"/>
</dbReference>
<dbReference type="GO" id="GO:1990904">
    <property type="term" value="C:ribonucleoprotein complex"/>
    <property type="evidence" value="ECO:0007669"/>
    <property type="project" value="UniProtKB-KW"/>
</dbReference>
<dbReference type="AlphaFoldDB" id="A0A139AE06"/>